<sequence length="30" mass="3597">MKTTNTFKWEEDKPINNTEGFKQSLFFTTI</sequence>
<evidence type="ECO:0000313" key="2">
    <source>
        <dbReference type="Proteomes" id="UP000283878"/>
    </source>
</evidence>
<name>A0AAX1XQ25_9VIBR</name>
<accession>A0AAX1XQ25</accession>
<dbReference type="EMBL" id="PKPZ01000005">
    <property type="protein sequence ID" value="RPB40943.1"/>
    <property type="molecule type" value="Genomic_DNA"/>
</dbReference>
<comment type="caution">
    <text evidence="1">The sequence shown here is derived from an EMBL/GenBank/DDBJ whole genome shotgun (WGS) entry which is preliminary data.</text>
</comment>
<protein>
    <submittedName>
        <fullName evidence="1">Uncharacterized protein</fullName>
    </submittedName>
</protein>
<evidence type="ECO:0000313" key="1">
    <source>
        <dbReference type="EMBL" id="RPB40943.1"/>
    </source>
</evidence>
<reference evidence="1 2" key="1">
    <citation type="journal article" date="2018" name="AMB Express">
        <title>Occurrence and significance of pathogenicity and fitness islands in environmental vibrios.</title>
        <authorList>
            <person name="Klein S."/>
            <person name="Pipes S."/>
            <person name="Lovell C.R."/>
        </authorList>
    </citation>
    <scope>NUCLEOTIDE SEQUENCE [LARGE SCALE GENOMIC DNA]</scope>
    <source>
        <strain evidence="1 2">JBS-8-11-1</strain>
    </source>
</reference>
<dbReference type="AlphaFoldDB" id="A0AAX1XQ25"/>
<dbReference type="Proteomes" id="UP000283878">
    <property type="component" value="Unassembled WGS sequence"/>
</dbReference>
<organism evidence="1 2">
    <name type="scientific">Vibrio diabolicus</name>
    <dbReference type="NCBI Taxonomy" id="50719"/>
    <lineage>
        <taxon>Bacteria</taxon>
        <taxon>Pseudomonadati</taxon>
        <taxon>Pseudomonadota</taxon>
        <taxon>Gammaproteobacteria</taxon>
        <taxon>Vibrionales</taxon>
        <taxon>Vibrionaceae</taxon>
        <taxon>Vibrio</taxon>
        <taxon>Vibrio diabolicus subgroup</taxon>
    </lineage>
</organism>
<proteinExistence type="predicted"/>
<gene>
    <name evidence="1" type="ORF">CYQ91_07935</name>
</gene>